<dbReference type="Pfam" id="PF00454">
    <property type="entry name" value="PI3_PI4_kinase"/>
    <property type="match status" value="1"/>
</dbReference>
<dbReference type="Gene3D" id="3.30.1010.10">
    <property type="entry name" value="Phosphatidylinositol 3-kinase Catalytic Subunit, Chain A, domain 4"/>
    <property type="match status" value="1"/>
</dbReference>
<evidence type="ECO:0000256" key="2">
    <source>
        <dbReference type="ARBA" id="ARBA00012513"/>
    </source>
</evidence>
<dbReference type="PROSITE" id="PS51189">
    <property type="entry name" value="FAT"/>
    <property type="match status" value="1"/>
</dbReference>
<dbReference type="GO" id="GO:0004674">
    <property type="term" value="F:protein serine/threonine kinase activity"/>
    <property type="evidence" value="ECO:0007669"/>
    <property type="project" value="UniProtKB-KW"/>
</dbReference>
<gene>
    <name evidence="14" type="ORF">H257_07377</name>
</gene>
<dbReference type="GO" id="GO:0005524">
    <property type="term" value="F:ATP binding"/>
    <property type="evidence" value="ECO:0007669"/>
    <property type="project" value="UniProtKB-KW"/>
</dbReference>
<evidence type="ECO:0000256" key="6">
    <source>
        <dbReference type="ARBA" id="ARBA00022763"/>
    </source>
</evidence>
<evidence type="ECO:0000256" key="7">
    <source>
        <dbReference type="ARBA" id="ARBA00022777"/>
    </source>
</evidence>
<dbReference type="InterPro" id="IPR011009">
    <property type="entry name" value="Kinase-like_dom_sf"/>
</dbReference>
<dbReference type="InterPro" id="IPR003152">
    <property type="entry name" value="FATC_dom"/>
</dbReference>
<dbReference type="InterPro" id="IPR036940">
    <property type="entry name" value="PI3/4_kinase_cat_sf"/>
</dbReference>
<dbReference type="GO" id="GO:0005634">
    <property type="term" value="C:nucleus"/>
    <property type="evidence" value="ECO:0007669"/>
    <property type="project" value="UniProtKB-SubCell"/>
</dbReference>
<dbReference type="InterPro" id="IPR018936">
    <property type="entry name" value="PI3/4_kinase_CS"/>
</dbReference>
<dbReference type="SMART" id="SM00146">
    <property type="entry name" value="PI3Kc"/>
    <property type="match status" value="1"/>
</dbReference>
<feature type="domain" description="FAT" evidence="12">
    <location>
        <begin position="1744"/>
        <end position="2335"/>
    </location>
</feature>
<evidence type="ECO:0000256" key="5">
    <source>
        <dbReference type="ARBA" id="ARBA00022741"/>
    </source>
</evidence>
<keyword evidence="8" id="KW-0067">ATP-binding</keyword>
<keyword evidence="9" id="KW-0539">Nucleus</keyword>
<dbReference type="STRING" id="112090.W4GJ40"/>
<evidence type="ECO:0000256" key="3">
    <source>
        <dbReference type="ARBA" id="ARBA00022527"/>
    </source>
</evidence>
<dbReference type="EC" id="2.7.11.1" evidence="2"/>
<keyword evidence="7" id="KW-0418">Kinase</keyword>
<dbReference type="Pfam" id="PF02259">
    <property type="entry name" value="FAT"/>
    <property type="match status" value="1"/>
</dbReference>
<evidence type="ECO:0000259" key="11">
    <source>
        <dbReference type="PROSITE" id="PS50290"/>
    </source>
</evidence>
<keyword evidence="4" id="KW-0808">Transferase</keyword>
<dbReference type="SUPFAM" id="SSF56112">
    <property type="entry name" value="Protein kinase-like (PK-like)"/>
    <property type="match status" value="1"/>
</dbReference>
<feature type="domain" description="FATC" evidence="13">
    <location>
        <begin position="2785"/>
        <end position="2817"/>
    </location>
</feature>
<dbReference type="EMBL" id="KI913128">
    <property type="protein sequence ID" value="ETV79341.1"/>
    <property type="molecule type" value="Genomic_DNA"/>
</dbReference>
<dbReference type="PROSITE" id="PS51190">
    <property type="entry name" value="FATC"/>
    <property type="match status" value="1"/>
</dbReference>
<dbReference type="InterPro" id="IPR000403">
    <property type="entry name" value="PI3/4_kinase_cat_dom"/>
</dbReference>
<evidence type="ECO:0000256" key="4">
    <source>
        <dbReference type="ARBA" id="ARBA00022679"/>
    </source>
</evidence>
<dbReference type="VEuPathDB" id="FungiDB:H257_07377"/>
<dbReference type="SUPFAM" id="SSF48371">
    <property type="entry name" value="ARM repeat"/>
    <property type="match status" value="2"/>
</dbReference>
<dbReference type="InterPro" id="IPR038980">
    <property type="entry name" value="ATM_plant"/>
</dbReference>
<dbReference type="PROSITE" id="PS50290">
    <property type="entry name" value="PI3_4_KINASE_3"/>
    <property type="match status" value="1"/>
</dbReference>
<dbReference type="CDD" id="cd05171">
    <property type="entry name" value="PIKKc_ATM"/>
    <property type="match status" value="1"/>
</dbReference>
<dbReference type="PROSITE" id="PS00916">
    <property type="entry name" value="PI3_4_KINASE_2"/>
    <property type="match status" value="1"/>
</dbReference>
<organism evidence="14">
    <name type="scientific">Aphanomyces astaci</name>
    <name type="common">Crayfish plague agent</name>
    <dbReference type="NCBI Taxonomy" id="112090"/>
    <lineage>
        <taxon>Eukaryota</taxon>
        <taxon>Sar</taxon>
        <taxon>Stramenopiles</taxon>
        <taxon>Oomycota</taxon>
        <taxon>Saprolegniomycetes</taxon>
        <taxon>Saprolegniales</taxon>
        <taxon>Verrucalvaceae</taxon>
        <taxon>Aphanomyces</taxon>
    </lineage>
</organism>
<feature type="domain" description="PI3K/PI4K catalytic" evidence="11">
    <location>
        <begin position="2458"/>
        <end position="2767"/>
    </location>
</feature>
<dbReference type="RefSeq" id="XP_009831182.1">
    <property type="nucleotide sequence ID" value="XM_009832880.1"/>
</dbReference>
<dbReference type="InterPro" id="IPR044107">
    <property type="entry name" value="PIKKc_ATM"/>
</dbReference>
<dbReference type="PANTHER" id="PTHR37079:SF4">
    <property type="entry name" value="SERINE_THREONINE-PROTEIN KINASE ATM"/>
    <property type="match status" value="1"/>
</dbReference>
<keyword evidence="3" id="KW-0723">Serine/threonine-protein kinase</keyword>
<evidence type="ECO:0000313" key="14">
    <source>
        <dbReference type="EMBL" id="ETV79341.1"/>
    </source>
</evidence>
<dbReference type="Gene3D" id="1.10.1070.11">
    <property type="entry name" value="Phosphatidylinositol 3-/4-kinase, catalytic domain"/>
    <property type="match status" value="1"/>
</dbReference>
<dbReference type="InterPro" id="IPR003151">
    <property type="entry name" value="PIK-rel_kinase_FAT"/>
</dbReference>
<comment type="subcellular location">
    <subcellularLocation>
        <location evidence="1">Nucleus</location>
    </subcellularLocation>
</comment>
<dbReference type="SMART" id="SM01343">
    <property type="entry name" value="FATC"/>
    <property type="match status" value="1"/>
</dbReference>
<evidence type="ECO:0000259" key="12">
    <source>
        <dbReference type="PROSITE" id="PS51189"/>
    </source>
</evidence>
<dbReference type="PANTHER" id="PTHR37079">
    <property type="entry name" value="SERINE/THREONINE-PROTEIN KINASE ATM"/>
    <property type="match status" value="1"/>
</dbReference>
<dbReference type="InterPro" id="IPR016024">
    <property type="entry name" value="ARM-type_fold"/>
</dbReference>
<keyword evidence="5" id="KW-0547">Nucleotide-binding</keyword>
<comment type="catalytic activity">
    <reaction evidence="10">
        <text>L-threonyl-[protein] + ATP = O-phospho-L-threonyl-[protein] + ADP + H(+)</text>
        <dbReference type="Rhea" id="RHEA:46608"/>
        <dbReference type="Rhea" id="RHEA-COMP:11060"/>
        <dbReference type="Rhea" id="RHEA-COMP:11605"/>
        <dbReference type="ChEBI" id="CHEBI:15378"/>
        <dbReference type="ChEBI" id="CHEBI:30013"/>
        <dbReference type="ChEBI" id="CHEBI:30616"/>
        <dbReference type="ChEBI" id="CHEBI:61977"/>
        <dbReference type="ChEBI" id="CHEBI:456216"/>
        <dbReference type="EC" id="2.7.11.1"/>
    </reaction>
</comment>
<dbReference type="OrthoDB" id="381190at2759"/>
<evidence type="ECO:0000256" key="8">
    <source>
        <dbReference type="ARBA" id="ARBA00022840"/>
    </source>
</evidence>
<accession>W4GJ40</accession>
<sequence length="2817" mass="314493">MDDDEAFNFGGSNASVSLQTHNEIWTDIKHICREIGKPKGKRGPALIAFKGMITSLKHQQVLHASGTWSFVIAALVQVLDEDVSAIVKKKSIAKKEIKLDLESMMNDLLDYAHTHTSPASSTAVLDRDSVGLKTLRSLVSSCGSILAKTSLENTAAEASAFRIFDKLFKFRAYCRAVSDSHLKMVLEKSLYLMNDRTAKNALVASKIALNILTYYQSDLHPKLPELMEYLHQWFLHASSDGNSSRTSQSTYATNIPGDTVLTRNVLSCMVLLMQQYGPHVTPFLSSHEAMSYVQRHLNDEVLALSQEPAEFLIMYYRLVHASAAPPTSVQNRQLKQLHASCVLDDKILTNIVRHIAHNATNVGVMEKSYLWLSVVADVVFYMDQWGVGELLHQHSVTKRRRHMTDLETIVGHLQGGDHSIPPVLPVSQMSSTQQLKGMTLARLHWLMLVQALLARHGHWLVGHQLESLQALANVLIQSLNDATMDGHCKEQTLHCLLALSLYMRPHDDPTRWRALWQTLVSDFSIRNMTKCDVVLQLLSALVALEYVPMATLERDLGAILTFPAFASPSVYATLLLYLIQTKVDTDMCDNAWTRQEVATYYMSTLAHQIFAPDGLGHAAPVLVAAIGSVFADGRTFLDCTPYLVSSFWVGCVTCDLPPDCAKSFSKRDADLFEVPPLAHLSSLAGYFARHSRTKDSPSAFAASRIAFPPYVQLQITLEPAAYLTARRADVMYSTVKSQSGRSPAVVLDEMHRLLTDVVEKCDTSSSDQHLVYVEALMNVGVVIAGVLDVYCLDANVLMKNVLTAVWSRMSKWMASPNAVRLLHKLLCMLQLLGRSVSVDSDGKGKFPPSCRPILSFIGTNVEEFITNRHNADVPDVDDDDIDTSRWASLSQKHNLSRLCCLRIHHLLQFEHRRTASMSSQSAKQEDTSQLIRLVVEQTYMTASECLALVPSLWRPLTNEGLSTIVFLLLRALPSHPVDVCQALEGVAAVVSRQQIKSASASYDLGLVLDALLKLRKPRKLRRALVLAYEQLFVMDVDQFVQFSGFMMASLCDQDIQVQVASISVLQSAYAKYDEGVVAIFNDVEALLKEKGRHRFVSALACFISAASADILVSRVLALYSLWFDTDPELFQACTVALAQHFAYPSPLAMLEDVCWSTLCHYVELGPQLRAKRNVWQFPMALFGAQLPRLADSSVVPSILTLLVLLDEANTDIHRSLEQVQTDVPNLAAIQSSVRVVLAWARRLEPSIPTDGHSTLVVLQYMMHLNAYDPELYPLHWPTLESMVRPLPVNLVDVVLAVHAWVKEHKLESFASEPIKFLCDAVDALSKSACNGHALSHRIVLHVLVQHVDRFDVAGALKRVCDLWMTRDPDLFGQNLNHLIRDLVRRYAALPVKVQEVVEDIAHAIARVPKLGKFLATLDPFPSQISPGLNQLQRSHNVDEPVMIQTLAGKLTRPPLQSTPLTMETLLSLQDIVAANTDDHHIPTIVHGLLSNTYQVAVREADSAKQVQLATCVGLMGAVFPADLLSHDVARLDVLYLHLFARPSLAALSQAKDPWLELVGKLLECLLLLLFDSDGRVVHTAHDTLKALLQLNDIHSAVNHMKSHAHGPKAFLQNFFPAATTVVRALPTRRTTVPRWAPVDHPSFRHWICHICSVLLMQSPDPILGACVDVCSVNDRLAIFLLPMAIYSILGTDAPDLQRLEQLILQDATSLPPDHGQVLVQTINYVRHLQTMKSGQSVWALPYMQVAELALRCNMPYSALQYVELHLEHTFGTIAPDQALAPGVANILLQAYKQVNALDAIDGVRQVGHSLSDQLTMYTLENKYSDCLPLYDVLARQKGAGYQKGLARTLHALGYTNLLETYLTTHDSSEISKFQYQMAWKHSQWSLKVPTAEGSSTAKFDGLLYGCLKSMASNDGAQFQQLVVQAKASILIRQNVSFTGLEMTKTLHKSMVQLETVAKLEAVWKVKEEQSQPSILGSSVADVDAQFHELAGNWSRRHAVYADGSFDTYSTLLQVEKCCLTILDGAAYLPAWQLKLAKAARKANRVAIAFNALSELEQTPLGPSDHIAYLMEKARLYYSINERSRALEIAKDVHRQLTAEKNQGLALAQANSTIGKWLADMKAERSEVIHTTYLSAATHIFESMSAETQCGHEASKAYRTLADFTFDIYNQVKTRVESNEWKRGKKVADAQEAELRLFDATSSAQKAHSRHGVLRKQVEFDKRERHAVESSVDRFLTSTLKNYGLSLRYAANGDMTPVFRILSLWFRHFQHTLVNDEMADIVQSVPSYKFIPLSYQVISRLGTTSTKSNIVQELVRRLATEHPHHTIVQLLALKNGSKRGTAAYRDNIGVLKTEEAGNVLNFVKRSSPMLAALVENMEVLCDAYITLALHDTKEYERRGLKKIALANILVGRDRVPFDNCLRLRKCNQSVPARPAVLTVAIKPRPDGDYSNVPRVQSFEKDFTVTDSGVHKPKIIYCYGSDGVRRKQLVKGNDDTRQDLVIEQAFDIVNSFLDEDPNTRRRHLQIKTYKVTPLDTVAGVLEWVDNTMPMGGYLNGKPVDAHMRYHPHEWKHVQCRSYLQKATDKYAAYLDIQQHFTPVFHHYFLEKYPDPATWYSRRAAYTRSVAVTSIVGHVLGIGDRHSQNILIDEATGELVHIDFGVVFDQGMTLITPETVPFRLTRDVVDGMGCNGVDGVFTRCCEETLKVLRKKGNALATIVEVFIHDPLYNWTLSPGRALQVQKDKADNDVQMLVDAADDDDDENVADLAARVLLRVKQKLQGYEDPTGEAMSVEGQVKHLIQVARDPHNLCKIYPGWGPWL</sequence>
<dbReference type="Pfam" id="PF02260">
    <property type="entry name" value="FATC"/>
    <property type="match status" value="1"/>
</dbReference>
<reference evidence="14" key="1">
    <citation type="submission" date="2013-12" db="EMBL/GenBank/DDBJ databases">
        <title>The Genome Sequence of Aphanomyces astaci APO3.</title>
        <authorList>
            <consortium name="The Broad Institute Genomics Platform"/>
            <person name="Russ C."/>
            <person name="Tyler B."/>
            <person name="van West P."/>
            <person name="Dieguez-Uribeondo J."/>
            <person name="Young S.K."/>
            <person name="Zeng Q."/>
            <person name="Gargeya S."/>
            <person name="Fitzgerald M."/>
            <person name="Abouelleil A."/>
            <person name="Alvarado L."/>
            <person name="Chapman S.B."/>
            <person name="Gainer-Dewar J."/>
            <person name="Goldberg J."/>
            <person name="Griggs A."/>
            <person name="Gujja S."/>
            <person name="Hansen M."/>
            <person name="Howarth C."/>
            <person name="Imamovic A."/>
            <person name="Ireland A."/>
            <person name="Larimer J."/>
            <person name="McCowan C."/>
            <person name="Murphy C."/>
            <person name="Pearson M."/>
            <person name="Poon T.W."/>
            <person name="Priest M."/>
            <person name="Roberts A."/>
            <person name="Saif S."/>
            <person name="Shea T."/>
            <person name="Sykes S."/>
            <person name="Wortman J."/>
            <person name="Nusbaum C."/>
            <person name="Birren B."/>
        </authorList>
    </citation>
    <scope>NUCLEOTIDE SEQUENCE [LARGE SCALE GENOMIC DNA]</scope>
    <source>
        <strain evidence="14">APO3</strain>
    </source>
</reference>
<evidence type="ECO:0000256" key="1">
    <source>
        <dbReference type="ARBA" id="ARBA00004123"/>
    </source>
</evidence>
<dbReference type="GeneID" id="20809373"/>
<keyword evidence="6" id="KW-0227">DNA damage</keyword>
<evidence type="ECO:0000256" key="9">
    <source>
        <dbReference type="ARBA" id="ARBA00023242"/>
    </source>
</evidence>
<evidence type="ECO:0000259" key="13">
    <source>
        <dbReference type="PROSITE" id="PS51190"/>
    </source>
</evidence>
<proteinExistence type="predicted"/>
<name>W4GJ40_APHAT</name>
<dbReference type="GO" id="GO:0006281">
    <property type="term" value="P:DNA repair"/>
    <property type="evidence" value="ECO:0007669"/>
    <property type="project" value="InterPro"/>
</dbReference>
<protein>
    <recommendedName>
        <fullName evidence="2">non-specific serine/threonine protein kinase</fullName>
        <ecNumber evidence="2">2.7.11.1</ecNumber>
    </recommendedName>
</protein>
<dbReference type="InterPro" id="IPR014009">
    <property type="entry name" value="PIK_FAT"/>
</dbReference>
<evidence type="ECO:0000256" key="10">
    <source>
        <dbReference type="ARBA" id="ARBA00047899"/>
    </source>
</evidence>